<dbReference type="SMART" id="SM00283">
    <property type="entry name" value="MA"/>
    <property type="match status" value="1"/>
</dbReference>
<evidence type="ECO:0000313" key="10">
    <source>
        <dbReference type="Proteomes" id="UP001477278"/>
    </source>
</evidence>
<evidence type="ECO:0000256" key="1">
    <source>
        <dbReference type="ARBA" id="ARBA00004141"/>
    </source>
</evidence>
<dbReference type="InterPro" id="IPR004089">
    <property type="entry name" value="MCPsignal_dom"/>
</dbReference>
<dbReference type="Pfam" id="PF00015">
    <property type="entry name" value="MCPsignal"/>
    <property type="match status" value="1"/>
</dbReference>
<dbReference type="Proteomes" id="UP001477278">
    <property type="component" value="Unassembled WGS sequence"/>
</dbReference>
<comment type="subcellular location">
    <subcellularLocation>
        <location evidence="1">Membrane</location>
        <topology evidence="1">Multi-pass membrane protein</topology>
    </subcellularLocation>
</comment>
<keyword evidence="5 6" id="KW-0807">Transducer</keyword>
<feature type="transmembrane region" description="Helical" evidence="7">
    <location>
        <begin position="12"/>
        <end position="33"/>
    </location>
</feature>
<evidence type="ECO:0000313" key="9">
    <source>
        <dbReference type="EMBL" id="MEO3681047.1"/>
    </source>
</evidence>
<dbReference type="PANTHER" id="PTHR32089">
    <property type="entry name" value="METHYL-ACCEPTING CHEMOTAXIS PROTEIN MCPB"/>
    <property type="match status" value="1"/>
</dbReference>
<dbReference type="PANTHER" id="PTHR32089:SF119">
    <property type="entry name" value="METHYL-ACCEPTING CHEMOTAXIS PROTEIN CTPL"/>
    <property type="match status" value="1"/>
</dbReference>
<feature type="transmembrane region" description="Helical" evidence="7">
    <location>
        <begin position="39"/>
        <end position="59"/>
    </location>
</feature>
<evidence type="ECO:0000256" key="2">
    <source>
        <dbReference type="ARBA" id="ARBA00022692"/>
    </source>
</evidence>
<protein>
    <submittedName>
        <fullName evidence="9">Methyl-accepting chemotaxis protein</fullName>
    </submittedName>
</protein>
<proteinExistence type="predicted"/>
<organism evidence="9 10">
    <name type="scientific">Shewanella vesiculosa</name>
    <dbReference type="NCBI Taxonomy" id="518738"/>
    <lineage>
        <taxon>Bacteria</taxon>
        <taxon>Pseudomonadati</taxon>
        <taxon>Pseudomonadota</taxon>
        <taxon>Gammaproteobacteria</taxon>
        <taxon>Alteromonadales</taxon>
        <taxon>Shewanellaceae</taxon>
        <taxon>Shewanella</taxon>
    </lineage>
</organism>
<feature type="domain" description="Methyl-accepting transducer" evidence="8">
    <location>
        <begin position="120"/>
        <end position="356"/>
    </location>
</feature>
<keyword evidence="3 7" id="KW-1133">Transmembrane helix</keyword>
<keyword evidence="2 7" id="KW-0812">Transmembrane</keyword>
<keyword evidence="10" id="KW-1185">Reference proteome</keyword>
<name>A0ABV0FM86_9GAMM</name>
<dbReference type="Gene3D" id="1.10.287.950">
    <property type="entry name" value="Methyl-accepting chemotaxis protein"/>
    <property type="match status" value="1"/>
</dbReference>
<dbReference type="PROSITE" id="PS50111">
    <property type="entry name" value="CHEMOTAXIS_TRANSDUC_2"/>
    <property type="match status" value="1"/>
</dbReference>
<evidence type="ECO:0000259" key="8">
    <source>
        <dbReference type="PROSITE" id="PS50111"/>
    </source>
</evidence>
<dbReference type="EMBL" id="JBDPZN010000001">
    <property type="protein sequence ID" value="MEO3681047.1"/>
    <property type="molecule type" value="Genomic_DNA"/>
</dbReference>
<evidence type="ECO:0000256" key="7">
    <source>
        <dbReference type="SAM" id="Phobius"/>
    </source>
</evidence>
<reference evidence="9 10" key="1">
    <citation type="submission" date="2024-05" db="EMBL/GenBank/DDBJ databases">
        <title>Genome sequencing of Marine Estuary Bacteria, Shewanella vesiculosa and S. baltica, and Pseudomonas syringae.</title>
        <authorList>
            <person name="Gurung A."/>
            <person name="Maclea K.S."/>
        </authorList>
    </citation>
    <scope>NUCLEOTIDE SEQUENCE [LARGE SCALE GENOMIC DNA]</scope>
    <source>
        <strain evidence="9 10">1A</strain>
    </source>
</reference>
<evidence type="ECO:0000256" key="4">
    <source>
        <dbReference type="ARBA" id="ARBA00023136"/>
    </source>
</evidence>
<dbReference type="SUPFAM" id="SSF58104">
    <property type="entry name" value="Methyl-accepting chemotaxis protein (MCP) signaling domain"/>
    <property type="match status" value="1"/>
</dbReference>
<dbReference type="RefSeq" id="WP_182741757.1">
    <property type="nucleotide sequence ID" value="NZ_JBDPZN010000001.1"/>
</dbReference>
<evidence type="ECO:0000256" key="3">
    <source>
        <dbReference type="ARBA" id="ARBA00022989"/>
    </source>
</evidence>
<gene>
    <name evidence="9" type="ORF">ABHN84_01920</name>
</gene>
<evidence type="ECO:0000256" key="5">
    <source>
        <dbReference type="ARBA" id="ARBA00023224"/>
    </source>
</evidence>
<accession>A0ABV0FM86</accession>
<keyword evidence="4 7" id="KW-0472">Membrane</keyword>
<comment type="caution">
    <text evidence="9">The sequence shown here is derived from an EMBL/GenBank/DDBJ whole genome shotgun (WGS) entry which is preliminary data.</text>
</comment>
<evidence type="ECO:0000256" key="6">
    <source>
        <dbReference type="PROSITE-ProRule" id="PRU00284"/>
    </source>
</evidence>
<sequence length="392" mass="42529">MQTQNNNKLQLKVVLLPALCLVLAMLAIFFMSAPVDQSTVLILLGCTLVIQSGLGWLLFNQAINQRLAALQDYLALVVSTETAPQKRLVDPIDDQLGHITNQFSAFIEGLKVVLAEIRQDVQTFHHGSQVLTERMSLAEQSISNSHGENEHITLSLNAITQTADDLSLSADDLKSTSVNLTQLLQSGNQDAIANHQSMTDFTNGIDVMVNDLDLLNKDSQKIGSVLEVIKSIAEQTNLLALNAAIEAARAGEQGRGFAVVADEVRALASRTQESTVEIQTIVEALQIKANNAVNGISKSQQISQVGLQQCQRVTQAFDNIEVVFTQLDSVASNIADSILGQQASTNSINQRAAKMSSLSQDVHDHLTVIAERAQQQKVTANKLDQELTRVCV</sequence>